<dbReference type="AlphaFoldDB" id="A0A6N2LSM3"/>
<proteinExistence type="predicted"/>
<accession>A0A6N2LSM3</accession>
<name>A0A6N2LSM3_SALVM</name>
<protein>
    <submittedName>
        <fullName evidence="1">Uncharacterized protein</fullName>
    </submittedName>
</protein>
<gene>
    <name evidence="1" type="ORF">SVIM_LOCUS229783</name>
</gene>
<organism evidence="1">
    <name type="scientific">Salix viminalis</name>
    <name type="common">Common osier</name>
    <name type="synonym">Basket willow</name>
    <dbReference type="NCBI Taxonomy" id="40686"/>
    <lineage>
        <taxon>Eukaryota</taxon>
        <taxon>Viridiplantae</taxon>
        <taxon>Streptophyta</taxon>
        <taxon>Embryophyta</taxon>
        <taxon>Tracheophyta</taxon>
        <taxon>Spermatophyta</taxon>
        <taxon>Magnoliopsida</taxon>
        <taxon>eudicotyledons</taxon>
        <taxon>Gunneridae</taxon>
        <taxon>Pentapetalae</taxon>
        <taxon>rosids</taxon>
        <taxon>fabids</taxon>
        <taxon>Malpighiales</taxon>
        <taxon>Salicaceae</taxon>
        <taxon>Saliceae</taxon>
        <taxon>Salix</taxon>
    </lineage>
</organism>
<sequence length="72" mass="8054">MFDFARNRISQAAFVFCSLDPKTSLLARNLERNFISSAAAGLPGEIVLAMCWGLTLCLSSSPLFWDRSYFQT</sequence>
<evidence type="ECO:0000313" key="1">
    <source>
        <dbReference type="EMBL" id="VFU40287.1"/>
    </source>
</evidence>
<reference evidence="1" key="1">
    <citation type="submission" date="2019-03" db="EMBL/GenBank/DDBJ databases">
        <authorList>
            <person name="Mank J."/>
            <person name="Almeida P."/>
        </authorList>
    </citation>
    <scope>NUCLEOTIDE SEQUENCE</scope>
    <source>
        <strain evidence="1">78183</strain>
    </source>
</reference>
<dbReference type="EMBL" id="CAADRP010001541">
    <property type="protein sequence ID" value="VFU40287.1"/>
    <property type="molecule type" value="Genomic_DNA"/>
</dbReference>